<dbReference type="Proteomes" id="UP001157418">
    <property type="component" value="Unassembled WGS sequence"/>
</dbReference>
<dbReference type="EMBL" id="CAKMRJ010001112">
    <property type="protein sequence ID" value="CAH1421615.1"/>
    <property type="molecule type" value="Genomic_DNA"/>
</dbReference>
<protein>
    <submittedName>
        <fullName evidence="1">Uncharacterized protein</fullName>
    </submittedName>
</protein>
<dbReference type="AlphaFoldDB" id="A0AAU9M4D0"/>
<accession>A0AAU9M4D0</accession>
<organism evidence="1 2">
    <name type="scientific">Lactuca virosa</name>
    <dbReference type="NCBI Taxonomy" id="75947"/>
    <lineage>
        <taxon>Eukaryota</taxon>
        <taxon>Viridiplantae</taxon>
        <taxon>Streptophyta</taxon>
        <taxon>Embryophyta</taxon>
        <taxon>Tracheophyta</taxon>
        <taxon>Spermatophyta</taxon>
        <taxon>Magnoliopsida</taxon>
        <taxon>eudicotyledons</taxon>
        <taxon>Gunneridae</taxon>
        <taxon>Pentapetalae</taxon>
        <taxon>asterids</taxon>
        <taxon>campanulids</taxon>
        <taxon>Asterales</taxon>
        <taxon>Asteraceae</taxon>
        <taxon>Cichorioideae</taxon>
        <taxon>Cichorieae</taxon>
        <taxon>Lactucinae</taxon>
        <taxon>Lactuca</taxon>
    </lineage>
</organism>
<evidence type="ECO:0000313" key="1">
    <source>
        <dbReference type="EMBL" id="CAH1421615.1"/>
    </source>
</evidence>
<evidence type="ECO:0000313" key="2">
    <source>
        <dbReference type="Proteomes" id="UP001157418"/>
    </source>
</evidence>
<gene>
    <name evidence="1" type="ORF">LVIROSA_LOCUS9006</name>
</gene>
<proteinExistence type="predicted"/>
<keyword evidence="2" id="KW-1185">Reference proteome</keyword>
<reference evidence="1 2" key="1">
    <citation type="submission" date="2022-01" db="EMBL/GenBank/DDBJ databases">
        <authorList>
            <person name="Xiong W."/>
            <person name="Schranz E."/>
        </authorList>
    </citation>
    <scope>NUCLEOTIDE SEQUENCE [LARGE SCALE GENOMIC DNA]</scope>
</reference>
<name>A0AAU9M4D0_9ASTR</name>
<sequence>MKSQYTDKVSQLEIACSSKYVSIKLLEEELATMKLLMLEKDARIATLSDLQLLMELNQTSAIQLGLHQACVDMKEKYTEELKGKNVLYSYPDAQCQIMERFAEMTTYKYSLVSALESEEMDVDGLKKLLKIVDSSGTDEVGSE</sequence>
<comment type="caution">
    <text evidence="1">The sequence shown here is derived from an EMBL/GenBank/DDBJ whole genome shotgun (WGS) entry which is preliminary data.</text>
</comment>